<gene>
    <name evidence="1" type="ORF">MILVUS5_LOCUS34053</name>
</gene>
<keyword evidence="2" id="KW-1185">Reference proteome</keyword>
<proteinExistence type="predicted"/>
<organism evidence="1 2">
    <name type="scientific">Trifolium pratense</name>
    <name type="common">Red clover</name>
    <dbReference type="NCBI Taxonomy" id="57577"/>
    <lineage>
        <taxon>Eukaryota</taxon>
        <taxon>Viridiplantae</taxon>
        <taxon>Streptophyta</taxon>
        <taxon>Embryophyta</taxon>
        <taxon>Tracheophyta</taxon>
        <taxon>Spermatophyta</taxon>
        <taxon>Magnoliopsida</taxon>
        <taxon>eudicotyledons</taxon>
        <taxon>Gunneridae</taxon>
        <taxon>Pentapetalae</taxon>
        <taxon>rosids</taxon>
        <taxon>fabids</taxon>
        <taxon>Fabales</taxon>
        <taxon>Fabaceae</taxon>
        <taxon>Papilionoideae</taxon>
        <taxon>50 kb inversion clade</taxon>
        <taxon>NPAAA clade</taxon>
        <taxon>Hologalegina</taxon>
        <taxon>IRL clade</taxon>
        <taxon>Trifolieae</taxon>
        <taxon>Trifolium</taxon>
    </lineage>
</organism>
<evidence type="ECO:0000313" key="1">
    <source>
        <dbReference type="EMBL" id="CAJ2669934.1"/>
    </source>
</evidence>
<dbReference type="EMBL" id="CASHSV030000615">
    <property type="protein sequence ID" value="CAJ2669934.1"/>
    <property type="molecule type" value="Genomic_DNA"/>
</dbReference>
<protein>
    <submittedName>
        <fullName evidence="1">Uncharacterized protein</fullName>
    </submittedName>
</protein>
<reference evidence="1" key="1">
    <citation type="submission" date="2023-10" db="EMBL/GenBank/DDBJ databases">
        <authorList>
            <person name="Rodriguez Cubillos JULIANA M."/>
            <person name="De Vega J."/>
        </authorList>
    </citation>
    <scope>NUCLEOTIDE SEQUENCE</scope>
</reference>
<comment type="caution">
    <text evidence="1">The sequence shown here is derived from an EMBL/GenBank/DDBJ whole genome shotgun (WGS) entry which is preliminary data.</text>
</comment>
<name>A0ACB0LK86_TRIPR</name>
<accession>A0ACB0LK86</accession>
<dbReference type="Proteomes" id="UP001177021">
    <property type="component" value="Unassembled WGS sequence"/>
</dbReference>
<sequence length="1200" mass="137634">MMVGVSSRTRSKNVPLFSSFSLDCSSSKRKKSDEDDMGFESVSGSKRRRVKNETLVIPQNDDEVIFIEDDDYDEGLEHCDEKMFEGDVDVKKEVKSDEIEGSCEIGNKNGSFDDEKRGWERENPITIDSEDEQFVDSAADYEGGDVRKEVEVDGSGGRCEIDDKDGNFDDEKCGWEKENPITFDEKDEQFVGSEADDERDDVRKEVKVDGSGGSEEEKEEKKKKGSRKYFNVVEELAREVNDEQSGEEEEEEEKKKKGSGKSFNVVEEMIREVNDEKSGEEEEEEKEKKKVNDIFDSDDGNSNDVDNDEEEIREEEKKGLSEPNNVVEEDKEENLDPLWQECGKYLMEEEERLKEVKDKKIGICKRNNQKKKIKIRDEEKKGLRKPNNVVEEDREEIMEEKKDSDKQKMAENKLRKDYKGRFNIQNGDKKESKDNNGLNRRGKSAYFTSKDLSLVKLLAECYSEKQNTMKNDPILLDNDDGDDVNPQETRKPPVCVETPLIWSLKKVQKVELTEEEEEERTNEATQENNGSPSSRCEHDIVYDEEIGDYCKSCGKVITESKYKTQLVRDKYPSEGYGKRASSEDSGNASPFDYSQSQFNVSDGDLDANFCHKKGTVWDLIPEVKETMYPHQQEGFEVIWKNLAGSINLKKLKNADPQREGGCIISHAPGTGKTRLTIVFLMAYLKVFPKCFPVIIAPAGLLLTWEDEFKKWNVGVPFHNLNNDELSVKEHDDAVNVFNRSNAQNSKVDTRMVKLISWYKEPSILGISYTLFKNLAGNVESEDERGESENEKRKVMGNFLRKVPGLLVLDEGHTPRNKRSGIWKVFSEIPTKKRIILSGTPFQNNCLELYNTLSLVKPSFPNMLPHELKKFCQKQERKKASKELSWEPDYGNGTTENPLDDKIQQLKLLMDPFVHVHKGAILQKKLPGLRNCVLRLKPDGFHKQILESYESSQNSLIFENNQTMLSIHPSLFLECKLSEQEKSAVDKDRLEKLRLNHNAGVKTRFLVEFVSLCAAANEKVLVFGQFLRPLHLIIDQLKSVLKWTEDEEILYIDGQVKDRQSLIHRFNDAKSQTKILLVSTRACSEGISLVGASRVVLLDVEWNPSVEKQAISRAYRIGQKKFVYIYHLLTQGTRECDKYCKQIEKHRLSELIFSAKNADNNDESKSCSTNIEDTILDKMIRHENLKDMFEDCVIQIEGAIV</sequence>
<evidence type="ECO:0000313" key="2">
    <source>
        <dbReference type="Proteomes" id="UP001177021"/>
    </source>
</evidence>